<protein>
    <submittedName>
        <fullName evidence="1">Protein DedD</fullName>
    </submittedName>
</protein>
<name>A0AB36RFE1_9HYPH</name>
<keyword evidence="2" id="KW-1185">Reference proteome</keyword>
<gene>
    <name evidence="1" type="ORF">CIT25_07095</name>
</gene>
<dbReference type="Proteomes" id="UP000216215">
    <property type="component" value="Unassembled WGS sequence"/>
</dbReference>
<sequence length="58" mass="6554">MRLKETNDPDASMRPGELWMKAAKATAADFCRPANERKTRQKYSRLFSPCVAPVTGRP</sequence>
<proteinExistence type="predicted"/>
<evidence type="ECO:0000313" key="1">
    <source>
        <dbReference type="EMBL" id="PAQ03154.1"/>
    </source>
</evidence>
<comment type="caution">
    <text evidence="1">The sequence shown here is derived from an EMBL/GenBank/DDBJ whole genome shotgun (WGS) entry which is preliminary data.</text>
</comment>
<organism evidence="1 2">
    <name type="scientific">Mesorhizobium mediterraneum</name>
    <dbReference type="NCBI Taxonomy" id="43617"/>
    <lineage>
        <taxon>Bacteria</taxon>
        <taxon>Pseudomonadati</taxon>
        <taxon>Pseudomonadota</taxon>
        <taxon>Alphaproteobacteria</taxon>
        <taxon>Hyphomicrobiales</taxon>
        <taxon>Phyllobacteriaceae</taxon>
        <taxon>Mesorhizobium</taxon>
    </lineage>
</organism>
<reference evidence="2" key="1">
    <citation type="submission" date="2017-08" db="EMBL/GenBank/DDBJ databases">
        <title>Mesorhizobium wenxinae sp. nov., a novel rhizobial species isolated from root nodules of chickpea (Cicer arietinum L.).</title>
        <authorList>
            <person name="Zhang J."/>
        </authorList>
    </citation>
    <scope>NUCLEOTIDE SEQUENCE [LARGE SCALE GENOMIC DNA]</scope>
    <source>
        <strain evidence="2">USDA 3392</strain>
    </source>
</reference>
<evidence type="ECO:0000313" key="2">
    <source>
        <dbReference type="Proteomes" id="UP000216215"/>
    </source>
</evidence>
<dbReference type="EMBL" id="NPKI01000011">
    <property type="protein sequence ID" value="PAQ03154.1"/>
    <property type="molecule type" value="Genomic_DNA"/>
</dbReference>
<dbReference type="AlphaFoldDB" id="A0AB36RFE1"/>
<accession>A0AB36RFE1</accession>